<dbReference type="OrthoDB" id="2401965at2759"/>
<evidence type="ECO:0000256" key="3">
    <source>
        <dbReference type="ARBA" id="ARBA00007381"/>
    </source>
</evidence>
<dbReference type="InterPro" id="IPR042050">
    <property type="entry name" value="BIP_NBD"/>
</dbReference>
<dbReference type="GO" id="GO:0010181">
    <property type="term" value="F:FMN binding"/>
    <property type="evidence" value="ECO:0007669"/>
    <property type="project" value="InterPro"/>
</dbReference>
<name>A0A507C6A2_9FUNG</name>
<dbReference type="InterPro" id="IPR043129">
    <property type="entry name" value="ATPase_NBD"/>
</dbReference>
<comment type="similarity">
    <text evidence="10">Belongs to the FMN-dependent alpha-hydroxy acid dehydrogenase family.</text>
</comment>
<dbReference type="RefSeq" id="XP_031024471.1">
    <property type="nucleotide sequence ID" value="XM_031169571.1"/>
</dbReference>
<dbReference type="InterPro" id="IPR013785">
    <property type="entry name" value="Aldolase_TIM"/>
</dbReference>
<dbReference type="CDD" id="cd02809">
    <property type="entry name" value="alpha_hydroxyacid_oxid_FMN"/>
    <property type="match status" value="1"/>
</dbReference>
<dbReference type="InterPro" id="IPR018181">
    <property type="entry name" value="Heat_shock_70_CS"/>
</dbReference>
<dbReference type="InterPro" id="IPR029047">
    <property type="entry name" value="HSP70_peptide-bd_sf"/>
</dbReference>
<evidence type="ECO:0000256" key="12">
    <source>
        <dbReference type="ARBA" id="ARBA00073420"/>
    </source>
</evidence>
<dbReference type="NCBIfam" id="NF001413">
    <property type="entry name" value="PRK00290.1"/>
    <property type="match status" value="1"/>
</dbReference>
<dbReference type="InterPro" id="IPR013126">
    <property type="entry name" value="Hsp_70_fam"/>
</dbReference>
<organism evidence="16 17">
    <name type="scientific">Synchytrium microbalum</name>
    <dbReference type="NCBI Taxonomy" id="1806994"/>
    <lineage>
        <taxon>Eukaryota</taxon>
        <taxon>Fungi</taxon>
        <taxon>Fungi incertae sedis</taxon>
        <taxon>Chytridiomycota</taxon>
        <taxon>Chytridiomycota incertae sedis</taxon>
        <taxon>Chytridiomycetes</taxon>
        <taxon>Synchytriales</taxon>
        <taxon>Synchytriaceae</taxon>
        <taxon>Synchytrium</taxon>
    </lineage>
</organism>
<protein>
    <recommendedName>
        <fullName evidence="12">Oxidase FUB9</fullName>
        <ecNumber evidence="4">3.6.4.10</ecNumber>
    </recommendedName>
    <alternativeName>
        <fullName evidence="13">Fusaric acid biosynthesis protein 9</fullName>
    </alternativeName>
</protein>
<proteinExistence type="inferred from homology"/>
<dbReference type="PROSITE" id="PS01036">
    <property type="entry name" value="HSP70_3"/>
    <property type="match status" value="1"/>
</dbReference>
<keyword evidence="8" id="KW-0067">ATP-binding</keyword>
<dbReference type="SUPFAM" id="SSF53067">
    <property type="entry name" value="Actin-like ATPase domain"/>
    <property type="match status" value="2"/>
</dbReference>
<dbReference type="GO" id="GO:0005524">
    <property type="term" value="F:ATP binding"/>
    <property type="evidence" value="ECO:0007669"/>
    <property type="project" value="UniProtKB-KW"/>
</dbReference>
<dbReference type="CDD" id="cd10241">
    <property type="entry name" value="ASKHA_NBD_HSP70_BiP"/>
    <property type="match status" value="1"/>
</dbReference>
<comment type="cofactor">
    <cofactor evidence="1">
        <name>FMN</name>
        <dbReference type="ChEBI" id="CHEBI:58210"/>
    </cofactor>
</comment>
<feature type="domain" description="FMN hydroxy acid dehydrogenase" evidence="15">
    <location>
        <begin position="1"/>
        <end position="378"/>
    </location>
</feature>
<dbReference type="FunFam" id="3.90.640.10:FF:000153">
    <property type="entry name" value="Endoplasmic reticulum chaperone BiP"/>
    <property type="match status" value="1"/>
</dbReference>
<feature type="compositionally biased region" description="Basic and acidic residues" evidence="14">
    <location>
        <begin position="978"/>
        <end position="989"/>
    </location>
</feature>
<dbReference type="Gene3D" id="2.60.34.10">
    <property type="entry name" value="Substrate Binding Domain Of DNAk, Chain A, domain 1"/>
    <property type="match status" value="1"/>
</dbReference>
<feature type="region of interest" description="Disordered" evidence="14">
    <location>
        <begin position="971"/>
        <end position="1024"/>
    </location>
</feature>
<evidence type="ECO:0000256" key="4">
    <source>
        <dbReference type="ARBA" id="ARBA00012554"/>
    </source>
</evidence>
<dbReference type="Pfam" id="PF00012">
    <property type="entry name" value="HSP70"/>
    <property type="match status" value="1"/>
</dbReference>
<evidence type="ECO:0000256" key="5">
    <source>
        <dbReference type="ARBA" id="ARBA00022729"/>
    </source>
</evidence>
<dbReference type="FunFam" id="3.20.20.70:FF:000056">
    <property type="entry name" value="hydroxyacid oxidase 2"/>
    <property type="match status" value="1"/>
</dbReference>
<evidence type="ECO:0000256" key="11">
    <source>
        <dbReference type="ARBA" id="ARBA00048056"/>
    </source>
</evidence>
<dbReference type="InterPro" id="IPR008259">
    <property type="entry name" value="FMN_hydac_DH_AS"/>
</dbReference>
<feature type="compositionally biased region" description="Gly residues" evidence="14">
    <location>
        <begin position="1002"/>
        <end position="1012"/>
    </location>
</feature>
<dbReference type="FunFam" id="3.30.420.40:FF:000026">
    <property type="entry name" value="Heat shock protein 70"/>
    <property type="match status" value="1"/>
</dbReference>
<dbReference type="SUPFAM" id="SSF100934">
    <property type="entry name" value="Heat shock protein 70kD (HSP70), C-terminal subdomain"/>
    <property type="match status" value="1"/>
</dbReference>
<evidence type="ECO:0000313" key="17">
    <source>
        <dbReference type="Proteomes" id="UP000319731"/>
    </source>
</evidence>
<dbReference type="STRING" id="1806994.A0A507C6A2"/>
<dbReference type="FunFam" id="2.60.34.10:FF:000002">
    <property type="entry name" value="Heat shock 70 kDa"/>
    <property type="match status" value="1"/>
</dbReference>
<dbReference type="InterPro" id="IPR037396">
    <property type="entry name" value="FMN_HAD"/>
</dbReference>
<keyword evidence="7" id="KW-0256">Endoplasmic reticulum</keyword>
<dbReference type="EMBL" id="QEAO01000020">
    <property type="protein sequence ID" value="TPX33496.1"/>
    <property type="molecule type" value="Genomic_DNA"/>
</dbReference>
<evidence type="ECO:0000256" key="1">
    <source>
        <dbReference type="ARBA" id="ARBA00001917"/>
    </source>
</evidence>
<evidence type="ECO:0000256" key="9">
    <source>
        <dbReference type="ARBA" id="ARBA00023002"/>
    </source>
</evidence>
<dbReference type="InterPro" id="IPR000262">
    <property type="entry name" value="FMN-dep_DH"/>
</dbReference>
<dbReference type="Pfam" id="PF01070">
    <property type="entry name" value="FMN_dh"/>
    <property type="match status" value="1"/>
</dbReference>
<keyword evidence="9" id="KW-0560">Oxidoreductase</keyword>
<dbReference type="PRINTS" id="PR00301">
    <property type="entry name" value="HEATSHOCK70"/>
</dbReference>
<evidence type="ECO:0000256" key="2">
    <source>
        <dbReference type="ARBA" id="ARBA00004319"/>
    </source>
</evidence>
<comment type="catalytic activity">
    <reaction evidence="11">
        <text>ATP + H2O = ADP + phosphate + H(+)</text>
        <dbReference type="Rhea" id="RHEA:13065"/>
        <dbReference type="ChEBI" id="CHEBI:15377"/>
        <dbReference type="ChEBI" id="CHEBI:15378"/>
        <dbReference type="ChEBI" id="CHEBI:30616"/>
        <dbReference type="ChEBI" id="CHEBI:43474"/>
        <dbReference type="ChEBI" id="CHEBI:456216"/>
        <dbReference type="EC" id="3.6.4.10"/>
    </reaction>
</comment>
<reference evidence="16 17" key="1">
    <citation type="journal article" date="2019" name="Sci. Rep.">
        <title>Comparative genomics of chytrid fungi reveal insights into the obligate biotrophic and pathogenic lifestyle of Synchytrium endobioticum.</title>
        <authorList>
            <person name="van de Vossenberg B.T.L.H."/>
            <person name="Warris S."/>
            <person name="Nguyen H.D.T."/>
            <person name="van Gent-Pelzer M.P.E."/>
            <person name="Joly D.L."/>
            <person name="van de Geest H.C."/>
            <person name="Bonants P.J.M."/>
            <person name="Smith D.S."/>
            <person name="Levesque C.A."/>
            <person name="van der Lee T.A.J."/>
        </authorList>
    </citation>
    <scope>NUCLEOTIDE SEQUENCE [LARGE SCALE GENOMIC DNA]</scope>
    <source>
        <strain evidence="16 17">JEL517</strain>
    </source>
</reference>
<dbReference type="PANTHER" id="PTHR19375">
    <property type="entry name" value="HEAT SHOCK PROTEIN 70KDA"/>
    <property type="match status" value="1"/>
</dbReference>
<evidence type="ECO:0000256" key="8">
    <source>
        <dbReference type="ARBA" id="ARBA00022840"/>
    </source>
</evidence>
<dbReference type="EC" id="3.6.4.10" evidence="4"/>
<evidence type="ECO:0000256" key="13">
    <source>
        <dbReference type="ARBA" id="ARBA00083297"/>
    </source>
</evidence>
<evidence type="ECO:0000256" key="14">
    <source>
        <dbReference type="SAM" id="MobiDB-lite"/>
    </source>
</evidence>
<gene>
    <name evidence="16" type="ORF">SmJEL517_g03643</name>
</gene>
<evidence type="ECO:0000256" key="6">
    <source>
        <dbReference type="ARBA" id="ARBA00022741"/>
    </source>
</evidence>
<sequence length="1024" mass="111496">MTSDKLVCVDDYFKYTAKYAPKEQFDFWQGVSMNGYTFANNVDAFSKIRLRPRILRDVSAIDVTTTVLGRAVDIPVGFAPLGMQRLAFDAGKYPGELSTSRVASKFNTVMALSTYSTTSLEDVIDASRTIEAPNGSYWFQLYVYKDRTVSEALVRRATKAGYSAIVLTVDVARQGRRLGDLRNHFQLPPQYSLANLSSNDPRGAVSQTAEWGSMISAMADQTLNWADIAWLRSLTDLPIILKGVLTAEDAVLAAQNGIDGVIVSNHGGRQLDTSPAAIEALPEIVDALKGTKVEVYLDGGIRRGSDIFKALAIGAKFVFFGRPMIYGLFQGGHSANDGESGLTATPSMGRRSLYRQLFATITIFLSLSSGFIDVVAADAKNESAKDAKDAIKGPVIGIDLGTTYSCVGVYKNGRVEIIANDQGHRITPSYVAFTDEERLVGDAAKNQAPLNPYNTVFDVKRMIGRRIDDKDVQGDMKHFPFKVVGKDGKPYVEVKVKGEKKTFSPEEISAMVLGKMKEIAESYLGQKVTHAVVTVPAYFNDAQRQATKDAGVIAGLTVARIINEPTAAAIAYGLDKTGGEKNILVYDLGGGTFDVSLLTIDEGVFEVLATNGDTHLGGEDFDNRVIDYFAKLYKKKSGKDCTTDAKSMGKLKREVEKAKRALSSQMSARVEIESFFDGEDLSETLTRAKFEEINIDLFKKTLIPVEKVMKDANLGKHEIHDIVLVGGSTRIPKVVQLLEDFFNGKKASKGINPDEAVAYGAAVQGGVLTGEDKENLGDVLLLDVNPLTLGIETTGGVMTKLIPRNTQIPTKKSQIFSTAADNQPTVLIQVFEGERPLTKDNNLLGKFDLNGIPPAPRGVPQIEVTFEIDVNGILRVSATEKGTGKVESITITNDKGRLSPEEIERMVQEAEQFAEEDRLLKEKIEAKNLFENYMYTIKNQVNDESQLGGKIDSDDKKKILDALKVKQDWMDSNGSTATKEDIEEQKSELEAVVNPITSKLYGSGGAPGGDASGGDEAPGDHDEL</sequence>
<dbReference type="SUPFAM" id="SSF51395">
    <property type="entry name" value="FMN-linked oxidoreductases"/>
    <property type="match status" value="1"/>
</dbReference>
<evidence type="ECO:0000313" key="16">
    <source>
        <dbReference type="EMBL" id="TPX33496.1"/>
    </source>
</evidence>
<dbReference type="Gene3D" id="3.30.420.40">
    <property type="match status" value="2"/>
</dbReference>
<dbReference type="Gene3D" id="3.20.20.70">
    <property type="entry name" value="Aldolase class I"/>
    <property type="match status" value="1"/>
</dbReference>
<dbReference type="InterPro" id="IPR012133">
    <property type="entry name" value="Alpha-hydoxy_acid_DH_FMN"/>
</dbReference>
<keyword evidence="17" id="KW-1185">Reference proteome</keyword>
<evidence type="ECO:0000256" key="7">
    <source>
        <dbReference type="ARBA" id="ARBA00022824"/>
    </source>
</evidence>
<dbReference type="Gene3D" id="1.20.1270.10">
    <property type="match status" value="1"/>
</dbReference>
<evidence type="ECO:0000259" key="15">
    <source>
        <dbReference type="PROSITE" id="PS51349"/>
    </source>
</evidence>
<keyword evidence="5" id="KW-0732">Signal</keyword>
<dbReference type="PROSITE" id="PS00557">
    <property type="entry name" value="FMN_HYDROXY_ACID_DH_1"/>
    <property type="match status" value="1"/>
</dbReference>
<comment type="caution">
    <text evidence="16">The sequence shown here is derived from an EMBL/GenBank/DDBJ whole genome shotgun (WGS) entry which is preliminary data.</text>
</comment>
<dbReference type="GeneID" id="42004868"/>
<dbReference type="AlphaFoldDB" id="A0A507C6A2"/>
<dbReference type="GO" id="GO:0016491">
    <property type="term" value="F:oxidoreductase activity"/>
    <property type="evidence" value="ECO:0007669"/>
    <property type="project" value="UniProtKB-KW"/>
</dbReference>
<dbReference type="PROSITE" id="PS00329">
    <property type="entry name" value="HSP70_2"/>
    <property type="match status" value="1"/>
</dbReference>
<dbReference type="PROSITE" id="PS51349">
    <property type="entry name" value="FMN_HYDROXY_ACID_DH_2"/>
    <property type="match status" value="1"/>
</dbReference>
<comment type="similarity">
    <text evidence="3">Belongs to the heat shock protein 70 family.</text>
</comment>
<dbReference type="InterPro" id="IPR029048">
    <property type="entry name" value="HSP70_C_sf"/>
</dbReference>
<comment type="subcellular location">
    <subcellularLocation>
        <location evidence="2">Endoplasmic reticulum lumen</location>
    </subcellularLocation>
</comment>
<dbReference type="PROSITE" id="PS00297">
    <property type="entry name" value="HSP70_1"/>
    <property type="match status" value="1"/>
</dbReference>
<dbReference type="Gene3D" id="3.90.640.10">
    <property type="entry name" value="Actin, Chain A, domain 4"/>
    <property type="match status" value="1"/>
</dbReference>
<dbReference type="SUPFAM" id="SSF100920">
    <property type="entry name" value="Heat shock protein 70kD (HSP70), peptide-binding domain"/>
    <property type="match status" value="1"/>
</dbReference>
<evidence type="ECO:0000256" key="10">
    <source>
        <dbReference type="ARBA" id="ARBA00024042"/>
    </source>
</evidence>
<dbReference type="GO" id="GO:0005788">
    <property type="term" value="C:endoplasmic reticulum lumen"/>
    <property type="evidence" value="ECO:0007669"/>
    <property type="project" value="UniProtKB-SubCell"/>
</dbReference>
<accession>A0A507C6A2</accession>
<dbReference type="FunFam" id="1.20.1270.10:FF:000009">
    <property type="entry name" value="DnaK-type molecular chaperone BiP"/>
    <property type="match status" value="1"/>
</dbReference>
<keyword evidence="6" id="KW-0547">Nucleotide-binding</keyword>
<dbReference type="Proteomes" id="UP000319731">
    <property type="component" value="Unassembled WGS sequence"/>
</dbReference>
<dbReference type="GO" id="GO:0140662">
    <property type="term" value="F:ATP-dependent protein folding chaperone"/>
    <property type="evidence" value="ECO:0007669"/>
    <property type="project" value="InterPro"/>
</dbReference>